<proteinExistence type="predicted"/>
<keyword evidence="2" id="KW-1185">Reference proteome</keyword>
<dbReference type="AlphaFoldDB" id="A0A2N5D2K7"/>
<dbReference type="Proteomes" id="UP000234479">
    <property type="component" value="Unassembled WGS sequence"/>
</dbReference>
<dbReference type="OrthoDB" id="7187606at2"/>
<protein>
    <submittedName>
        <fullName evidence="1">Ribonuclease H</fullName>
    </submittedName>
</protein>
<reference evidence="1 2" key="1">
    <citation type="submission" date="2017-12" db="EMBL/GenBank/DDBJ databases">
        <title>The genome sequence of Caulobacter sp. 410.</title>
        <authorList>
            <person name="Gao J."/>
            <person name="Mao X."/>
            <person name="Sun J."/>
        </authorList>
    </citation>
    <scope>NUCLEOTIDE SEQUENCE [LARGE SCALE GENOMIC DNA]</scope>
    <source>
        <strain evidence="1 2">410</strain>
    </source>
</reference>
<evidence type="ECO:0000313" key="2">
    <source>
        <dbReference type="Proteomes" id="UP000234479"/>
    </source>
</evidence>
<name>A0A2N5D2K7_9CAUL</name>
<comment type="caution">
    <text evidence="1">The sequence shown here is derived from an EMBL/GenBank/DDBJ whole genome shotgun (WGS) entry which is preliminary data.</text>
</comment>
<evidence type="ECO:0000313" key="1">
    <source>
        <dbReference type="EMBL" id="PLR20216.1"/>
    </source>
</evidence>
<dbReference type="EMBL" id="PJRS01000046">
    <property type="protein sequence ID" value="PLR20216.1"/>
    <property type="molecule type" value="Genomic_DNA"/>
</dbReference>
<dbReference type="RefSeq" id="WP_101720131.1">
    <property type="nucleotide sequence ID" value="NZ_PJRS01000046.1"/>
</dbReference>
<accession>A0A2N5D2K7</accession>
<organism evidence="1 2">
    <name type="scientific">Caulobacter zeae</name>
    <dbReference type="NCBI Taxonomy" id="2055137"/>
    <lineage>
        <taxon>Bacteria</taxon>
        <taxon>Pseudomonadati</taxon>
        <taxon>Pseudomonadota</taxon>
        <taxon>Alphaproteobacteria</taxon>
        <taxon>Caulobacterales</taxon>
        <taxon>Caulobacteraceae</taxon>
        <taxon>Caulobacter</taxon>
    </lineage>
</organism>
<gene>
    <name evidence="1" type="ORF">SGCZBJ_22350</name>
</gene>
<sequence length="161" mass="16422">MTSPAVTLWTAALCKQDPSYGGWAFVRKLDGVSGAAAIKGAAGGERRTSPAKMSLTALIEALTSLADLPADTAVTLRFADPALAGELVASDGAYATAEPEAWAAARALVAARSSLNLVPLAASAPQTGFLAAWAEFGQDTSKSRGSFKAAIPKPNLMKFPG</sequence>